<protein>
    <submittedName>
        <fullName evidence="2">Uncharacterized protein</fullName>
    </submittedName>
</protein>
<evidence type="ECO:0000256" key="1">
    <source>
        <dbReference type="SAM" id="Coils"/>
    </source>
</evidence>
<dbReference type="AlphaFoldDB" id="A0A6M3LNS0"/>
<sequence length="116" mass="13601">MENGWTETIRELEEKNAQLRQERDNWKDTAEQFLRNQVYYAGLLDKIAESLGPEVFISDDGSVQDTVLRAKIPQLVEELRQQVEECKKYKAFWDQARLADKMTFLAAQFIILAMDE</sequence>
<reference evidence="2" key="1">
    <citation type="submission" date="2020-03" db="EMBL/GenBank/DDBJ databases">
        <title>The deep terrestrial virosphere.</title>
        <authorList>
            <person name="Holmfeldt K."/>
            <person name="Nilsson E."/>
            <person name="Simone D."/>
            <person name="Lopez-Fernandez M."/>
            <person name="Wu X."/>
            <person name="de Brujin I."/>
            <person name="Lundin D."/>
            <person name="Andersson A."/>
            <person name="Bertilsson S."/>
            <person name="Dopson M."/>
        </authorList>
    </citation>
    <scope>NUCLEOTIDE SEQUENCE</scope>
    <source>
        <strain evidence="2">MM415B07680</strain>
    </source>
</reference>
<keyword evidence="1" id="KW-0175">Coiled coil</keyword>
<gene>
    <name evidence="2" type="ORF">MM415B07680_0008</name>
</gene>
<feature type="coiled-coil region" evidence="1">
    <location>
        <begin position="2"/>
        <end position="36"/>
    </location>
</feature>
<name>A0A6M3LNS0_9ZZZZ</name>
<proteinExistence type="predicted"/>
<accession>A0A6M3LNS0</accession>
<evidence type="ECO:0000313" key="2">
    <source>
        <dbReference type="EMBL" id="QJA96690.1"/>
    </source>
</evidence>
<dbReference type="EMBL" id="MT143424">
    <property type="protein sequence ID" value="QJA96690.1"/>
    <property type="molecule type" value="Genomic_DNA"/>
</dbReference>
<organism evidence="2">
    <name type="scientific">viral metagenome</name>
    <dbReference type="NCBI Taxonomy" id="1070528"/>
    <lineage>
        <taxon>unclassified sequences</taxon>
        <taxon>metagenomes</taxon>
        <taxon>organismal metagenomes</taxon>
    </lineage>
</organism>